<gene>
    <name evidence="1" type="ORF">B5J93_06600</name>
    <name evidence="2" type="ORF">NCTC11012_01357</name>
</gene>
<reference evidence="1 3" key="1">
    <citation type="submission" date="2017-03" db="EMBL/GenBank/DDBJ databases">
        <title>Draft genome sequence of Moraxella equi CCUG 4950T type strain.</title>
        <authorList>
            <person name="Salva-Serra F."/>
            <person name="Engstrom-Jakobsson H."/>
            <person name="Thorell K."/>
            <person name="Jaen-Luchoro D."/>
            <person name="Gonzales-Siles L."/>
            <person name="Karlsson R."/>
            <person name="Yazdan S."/>
            <person name="Boulund F."/>
            <person name="Johnning A."/>
            <person name="Engstrand L."/>
            <person name="Kristiansson E."/>
            <person name="Moore E."/>
        </authorList>
    </citation>
    <scope>NUCLEOTIDE SEQUENCE [LARGE SCALE GENOMIC DNA]</scope>
    <source>
        <strain evidence="1 3">CCUG 4950</strain>
    </source>
</reference>
<dbReference type="AlphaFoldDB" id="A0A378QS62"/>
<proteinExistence type="predicted"/>
<organism evidence="2 4">
    <name type="scientific">Moraxella equi</name>
    <dbReference type="NCBI Taxonomy" id="60442"/>
    <lineage>
        <taxon>Bacteria</taxon>
        <taxon>Pseudomonadati</taxon>
        <taxon>Pseudomonadota</taxon>
        <taxon>Gammaproteobacteria</taxon>
        <taxon>Moraxellales</taxon>
        <taxon>Moraxellaceae</taxon>
        <taxon>Moraxella</taxon>
    </lineage>
</organism>
<evidence type="ECO:0000313" key="1">
    <source>
        <dbReference type="EMBL" id="OPH38211.1"/>
    </source>
</evidence>
<dbReference type="EMBL" id="UGQF01000001">
    <property type="protein sequence ID" value="STZ03124.1"/>
    <property type="molecule type" value="Genomic_DNA"/>
</dbReference>
<accession>A0A378QS62</accession>
<sequence>MTDKTKTDSVDMINHPPHYTSCPSGIECIEIAELLPFCLGNCYKYLHRAGLKGDKLTDLQKSLWYARRAFLNDEKLTDKAKIRILEVASHQDLQKKELLTHFVQKTAGAFYLYLSSYVSQYQYQPHLDDCST</sequence>
<evidence type="ECO:0000313" key="2">
    <source>
        <dbReference type="EMBL" id="STZ03124.1"/>
    </source>
</evidence>
<dbReference type="Proteomes" id="UP000254618">
    <property type="component" value="Unassembled WGS sequence"/>
</dbReference>
<dbReference type="InterPro" id="IPR021739">
    <property type="entry name" value="SaV-like"/>
</dbReference>
<dbReference type="Proteomes" id="UP000190777">
    <property type="component" value="Unassembled WGS sequence"/>
</dbReference>
<keyword evidence="3" id="KW-1185">Reference proteome</keyword>
<dbReference type="Pfam" id="PF11753">
    <property type="entry name" value="DUF3310"/>
    <property type="match status" value="1"/>
</dbReference>
<name>A0A378QS62_9GAMM</name>
<evidence type="ECO:0000313" key="4">
    <source>
        <dbReference type="Proteomes" id="UP000254618"/>
    </source>
</evidence>
<dbReference type="RefSeq" id="WP_079325665.1">
    <property type="nucleotide sequence ID" value="NZ_MXAP01000063.1"/>
</dbReference>
<reference evidence="2 4" key="2">
    <citation type="submission" date="2018-06" db="EMBL/GenBank/DDBJ databases">
        <authorList>
            <consortium name="Pathogen Informatics"/>
            <person name="Doyle S."/>
        </authorList>
    </citation>
    <scope>NUCLEOTIDE SEQUENCE [LARGE SCALE GENOMIC DNA]</scope>
    <source>
        <strain evidence="2 4">NCTC11012</strain>
    </source>
</reference>
<dbReference type="EMBL" id="MXAP01000063">
    <property type="protein sequence ID" value="OPH38211.1"/>
    <property type="molecule type" value="Genomic_DNA"/>
</dbReference>
<protein>
    <submittedName>
        <fullName evidence="2">Protein of unknwon function (DUF3310)</fullName>
    </submittedName>
</protein>
<evidence type="ECO:0000313" key="3">
    <source>
        <dbReference type="Proteomes" id="UP000190777"/>
    </source>
</evidence>